<evidence type="ECO:0000313" key="2">
    <source>
        <dbReference type="Proteomes" id="UP000193870"/>
    </source>
</evidence>
<proteinExistence type="predicted"/>
<organism evidence="1 2">
    <name type="scientific">Palleronia marisminoris</name>
    <dbReference type="NCBI Taxonomy" id="315423"/>
    <lineage>
        <taxon>Bacteria</taxon>
        <taxon>Pseudomonadati</taxon>
        <taxon>Pseudomonadota</taxon>
        <taxon>Alphaproteobacteria</taxon>
        <taxon>Rhodobacterales</taxon>
        <taxon>Roseobacteraceae</taxon>
        <taxon>Palleronia</taxon>
    </lineage>
</organism>
<name>A0A1Y5SA19_9RHOB</name>
<keyword evidence="2" id="KW-1185">Reference proteome</keyword>
<sequence>MCPSLAICTALCRSTLVQTPDVELGSVHPGALAP</sequence>
<dbReference type="EMBL" id="FWFV01000003">
    <property type="protein sequence ID" value="SLN35880.1"/>
    <property type="molecule type" value="Genomic_DNA"/>
</dbReference>
<protein>
    <submittedName>
        <fullName evidence="1">Uncharacterized protein</fullName>
    </submittedName>
</protein>
<gene>
    <name evidence="1" type="ORF">PAM7066_01518</name>
</gene>
<accession>A0A1Y5SA19</accession>
<dbReference type="Proteomes" id="UP000193870">
    <property type="component" value="Unassembled WGS sequence"/>
</dbReference>
<evidence type="ECO:0000313" key="1">
    <source>
        <dbReference type="EMBL" id="SLN35880.1"/>
    </source>
</evidence>
<reference evidence="1 2" key="1">
    <citation type="submission" date="2017-03" db="EMBL/GenBank/DDBJ databases">
        <authorList>
            <person name="Afonso C.L."/>
            <person name="Miller P.J."/>
            <person name="Scott M.A."/>
            <person name="Spackman E."/>
            <person name="Goraichik I."/>
            <person name="Dimitrov K.M."/>
            <person name="Suarez D.L."/>
            <person name="Swayne D.E."/>
        </authorList>
    </citation>
    <scope>NUCLEOTIDE SEQUENCE [LARGE SCALE GENOMIC DNA]</scope>
    <source>
        <strain evidence="1 2">CECT 7066</strain>
    </source>
</reference>
<dbReference type="AlphaFoldDB" id="A0A1Y5SA19"/>